<evidence type="ECO:0000313" key="5">
    <source>
        <dbReference type="EMBL" id="EDO8684365.1"/>
    </source>
</evidence>
<dbReference type="PANTHER" id="PTHR13778:SF47">
    <property type="entry name" value="LIPOPOLYSACCHARIDE 1,3-GALACTOSYLTRANSFERASE"/>
    <property type="match status" value="1"/>
</dbReference>
<dbReference type="SUPFAM" id="SSF53448">
    <property type="entry name" value="Nucleotide-diphospho-sugar transferases"/>
    <property type="match status" value="1"/>
</dbReference>
<name>A0A6C7YS49_CAMJU</name>
<reference evidence="5" key="1">
    <citation type="submission" date="2019-12" db="EMBL/GenBank/DDBJ databases">
        <authorList>
            <consortium name="PulseNet: The National Subtyping Network for Foodborne Disease Surveillance"/>
            <person name="Tarr C.L."/>
            <person name="Trees E."/>
            <person name="Katz L.S."/>
            <person name="Carleton-Romer H.A."/>
            <person name="Stroika S."/>
            <person name="Kucerova Z."/>
            <person name="Roache K.F."/>
            <person name="Sabol A.L."/>
            <person name="Besser J."/>
            <person name="Gerner-Smidt P."/>
        </authorList>
    </citation>
    <scope>NUCLEOTIDE SEQUENCE</scope>
    <source>
        <strain evidence="5">PNUSAC014571</strain>
    </source>
</reference>
<dbReference type="CDD" id="cd04194">
    <property type="entry name" value="GT8_A4GalT_like"/>
    <property type="match status" value="1"/>
</dbReference>
<gene>
    <name evidence="5" type="ORF">GSF94_06720</name>
</gene>
<dbReference type="Pfam" id="PF01501">
    <property type="entry name" value="Glyco_transf_8"/>
    <property type="match status" value="1"/>
</dbReference>
<dbReference type="AlphaFoldDB" id="A0A6C7YS49"/>
<organism evidence="5">
    <name type="scientific">Campylobacter jejuni</name>
    <dbReference type="NCBI Taxonomy" id="197"/>
    <lineage>
        <taxon>Bacteria</taxon>
        <taxon>Pseudomonadati</taxon>
        <taxon>Campylobacterota</taxon>
        <taxon>Epsilonproteobacteria</taxon>
        <taxon>Campylobacterales</taxon>
        <taxon>Campylobacteraceae</taxon>
        <taxon>Campylobacter</taxon>
    </lineage>
</organism>
<keyword evidence="4" id="KW-0472">Membrane</keyword>
<dbReference type="RefSeq" id="WP_111947110.1">
    <property type="nucleotide sequence ID" value="NZ_UARF01000005.1"/>
</dbReference>
<accession>A0A6C7YS49</accession>
<keyword evidence="4" id="KW-0812">Transmembrane</keyword>
<dbReference type="GO" id="GO:0016757">
    <property type="term" value="F:glycosyltransferase activity"/>
    <property type="evidence" value="ECO:0007669"/>
    <property type="project" value="UniProtKB-KW"/>
</dbReference>
<evidence type="ECO:0008006" key="6">
    <source>
        <dbReference type="Google" id="ProtNLM"/>
    </source>
</evidence>
<dbReference type="GO" id="GO:0046872">
    <property type="term" value="F:metal ion binding"/>
    <property type="evidence" value="ECO:0007669"/>
    <property type="project" value="UniProtKB-KW"/>
</dbReference>
<evidence type="ECO:0000256" key="3">
    <source>
        <dbReference type="ARBA" id="ARBA00022723"/>
    </source>
</evidence>
<protein>
    <recommendedName>
        <fullName evidence="6">Glycosyltransferase family 8 protein</fullName>
    </recommendedName>
</protein>
<dbReference type="PANTHER" id="PTHR13778">
    <property type="entry name" value="GLYCOSYLTRANSFERASE 8 DOMAIN-CONTAINING PROTEIN"/>
    <property type="match status" value="1"/>
</dbReference>
<dbReference type="InterPro" id="IPR002495">
    <property type="entry name" value="Glyco_trans_8"/>
</dbReference>
<dbReference type="InterPro" id="IPR029044">
    <property type="entry name" value="Nucleotide-diphossugar_trans"/>
</dbReference>
<dbReference type="EMBL" id="AANHYV010000007">
    <property type="protein sequence ID" value="EDO8684365.1"/>
    <property type="molecule type" value="Genomic_DNA"/>
</dbReference>
<dbReference type="Gene3D" id="3.90.550.10">
    <property type="entry name" value="Spore Coat Polysaccharide Biosynthesis Protein SpsA, Chain A"/>
    <property type="match status" value="1"/>
</dbReference>
<keyword evidence="3" id="KW-0479">Metal-binding</keyword>
<comment type="caution">
    <text evidence="5">The sequence shown here is derived from an EMBL/GenBank/DDBJ whole genome shotgun (WGS) entry which is preliminary data.</text>
</comment>
<dbReference type="InterPro" id="IPR050748">
    <property type="entry name" value="Glycosyltrans_8_dom-fam"/>
</dbReference>
<evidence type="ECO:0000256" key="4">
    <source>
        <dbReference type="SAM" id="Phobius"/>
    </source>
</evidence>
<evidence type="ECO:0000256" key="1">
    <source>
        <dbReference type="ARBA" id="ARBA00022676"/>
    </source>
</evidence>
<sequence>MKKNKIHICLTVDDNYSKYLSVVICSILKNSHKDIDLFFYILTNGISQINKEKIALLKYIKYFSISYIFIDETYISDIPNSSQKHIKNCTNFRFFTAKALQNIDKCIFLDADLIVESNLLDLWNTDIDDYFMACVPDMYPRIYKDNWTNNLPLNGSIYVNTGVCLFNLKKWRENNVEQKFFINSALYYKLLYYPDQDILNITFQNKIKYLNEQWNTIVMFKHNHIPQIIHWAGYEKPWKFPNIIYADKFWFYAQFTAFYELILFDNIIANNNNLTIENKMVGAVKIVENHLSYKIGKKIIHSKGLINILLLPFSIICIYFNHYLEKYIYNISIKYNPNSKRIKLEEYSDYDEAVRIQNYLSYKIGKIFVKNPFLFAIRFNNIYKEWKSIRRLNNGNKI</sequence>
<keyword evidence="4" id="KW-1133">Transmembrane helix</keyword>
<keyword evidence="1" id="KW-0328">Glycosyltransferase</keyword>
<keyword evidence="2" id="KW-0808">Transferase</keyword>
<proteinExistence type="predicted"/>
<evidence type="ECO:0000256" key="2">
    <source>
        <dbReference type="ARBA" id="ARBA00022679"/>
    </source>
</evidence>
<feature type="transmembrane region" description="Helical" evidence="4">
    <location>
        <begin position="304"/>
        <end position="324"/>
    </location>
</feature>